<reference evidence="6 7" key="1">
    <citation type="journal article" date="2009" name="Nature">
        <title>The Sorghum bicolor genome and the diversification of grasses.</title>
        <authorList>
            <person name="Paterson A.H."/>
            <person name="Bowers J.E."/>
            <person name="Bruggmann R."/>
            <person name="Dubchak I."/>
            <person name="Grimwood J."/>
            <person name="Gundlach H."/>
            <person name="Haberer G."/>
            <person name="Hellsten U."/>
            <person name="Mitros T."/>
            <person name="Poliakov A."/>
            <person name="Schmutz J."/>
            <person name="Spannagl M."/>
            <person name="Tang H."/>
            <person name="Wang X."/>
            <person name="Wicker T."/>
            <person name="Bharti A.K."/>
            <person name="Chapman J."/>
            <person name="Feltus F.A."/>
            <person name="Gowik U."/>
            <person name="Grigoriev I.V."/>
            <person name="Lyons E."/>
            <person name="Maher C.A."/>
            <person name="Martis M."/>
            <person name="Narechania A."/>
            <person name="Otillar R.P."/>
            <person name="Penning B.W."/>
            <person name="Salamov A.A."/>
            <person name="Wang Y."/>
            <person name="Zhang L."/>
            <person name="Carpita N.C."/>
            <person name="Freeling M."/>
            <person name="Gingle A.R."/>
            <person name="Hash C.T."/>
            <person name="Keller B."/>
            <person name="Klein P."/>
            <person name="Kresovich S."/>
            <person name="McCann M.C."/>
            <person name="Ming R."/>
            <person name="Peterson D.G."/>
            <person name="Mehboob-ur-Rahman"/>
            <person name="Ware D."/>
            <person name="Westhoff P."/>
            <person name="Mayer K.F."/>
            <person name="Messing J."/>
            <person name="Rokhsar D.S."/>
        </authorList>
    </citation>
    <scope>NUCLEOTIDE SEQUENCE [LARGE SCALE GENOMIC DNA]</scope>
    <source>
        <strain evidence="7">cv. BTx623</strain>
    </source>
</reference>
<dbReference type="InParanoid" id="A0A194YLA5"/>
<organism evidence="6 7">
    <name type="scientific">Sorghum bicolor</name>
    <name type="common">Sorghum</name>
    <name type="synonym">Sorghum vulgare</name>
    <dbReference type="NCBI Taxonomy" id="4558"/>
    <lineage>
        <taxon>Eukaryota</taxon>
        <taxon>Viridiplantae</taxon>
        <taxon>Streptophyta</taxon>
        <taxon>Embryophyta</taxon>
        <taxon>Tracheophyta</taxon>
        <taxon>Spermatophyta</taxon>
        <taxon>Magnoliopsida</taxon>
        <taxon>Liliopsida</taxon>
        <taxon>Poales</taxon>
        <taxon>Poaceae</taxon>
        <taxon>PACMAD clade</taxon>
        <taxon>Panicoideae</taxon>
        <taxon>Andropogonodae</taxon>
        <taxon>Andropogoneae</taxon>
        <taxon>Sorghinae</taxon>
        <taxon>Sorghum</taxon>
    </lineage>
</organism>
<dbReference type="PANTHER" id="PTHR22835:SF317">
    <property type="entry name" value="OS06G0694200 PROTEIN"/>
    <property type="match status" value="1"/>
</dbReference>
<evidence type="ECO:0000313" key="7">
    <source>
        <dbReference type="Proteomes" id="UP000000768"/>
    </source>
</evidence>
<dbReference type="STRING" id="4558.A0A194YLA5"/>
<evidence type="ECO:0000256" key="2">
    <source>
        <dbReference type="ARBA" id="ARBA00022729"/>
    </source>
</evidence>
<keyword evidence="7" id="KW-1185">Reference proteome</keyword>
<evidence type="ECO:0000256" key="1">
    <source>
        <dbReference type="ARBA" id="ARBA00008668"/>
    </source>
</evidence>
<dbReference type="Pfam" id="PF00657">
    <property type="entry name" value="Lipase_GDSL"/>
    <property type="match status" value="1"/>
</dbReference>
<evidence type="ECO:0000313" key="6">
    <source>
        <dbReference type="EMBL" id="KXG20727.1"/>
    </source>
</evidence>
<dbReference type="GO" id="GO:0016788">
    <property type="term" value="F:hydrolase activity, acting on ester bonds"/>
    <property type="evidence" value="ECO:0007669"/>
    <property type="project" value="InterPro"/>
</dbReference>
<keyword evidence="2 5" id="KW-0732">Signal</keyword>
<sequence>MAMASSASALLLAVSLAALHLCCRHGQAADAGSGNGITAIYSLGDSITDTGNLVKEAPPGMFETIKHLPYGVTFGHPTGRCSDGLLMIDFLAQDLGLPFLNPYLGKNKSFDHGVNFAVAGATAVDPADQYNVTVPVPVASNSLKVQLRWFKDFLKYTFGTDQGKQPQTLPSSSINRTFLHGSMHCKAQILALCDCMRAEIRRRLRTSLVLVGEIGGNDYNYAFFEDKPVAEVEKLIPGVVKTIIDAAKEVLDMGASRVIVPGNFPIGCVPGYLAMNAAKSEPADYDSAGCLRELNDFAAKHNSRLRRAVADLQASYPHAAVAYADYFDSFLTLLHNASLLGFDAASTRKACCGAGGGEYNFDWRRMCGFNGAAACAEPSTYLSWDGIHMTQAAYRAMSRLIYHGKYLHPQILSFPEKYGQT</sequence>
<dbReference type="Proteomes" id="UP000000768">
    <property type="component" value="Chromosome 10"/>
</dbReference>
<name>A0A194YLA5_SORBI</name>
<keyword evidence="4" id="KW-0325">Glycoprotein</keyword>
<dbReference type="InterPro" id="IPR035669">
    <property type="entry name" value="SGNH_plant_lipase-like"/>
</dbReference>
<dbReference type="SUPFAM" id="SSF52266">
    <property type="entry name" value="SGNH hydrolase"/>
    <property type="match status" value="1"/>
</dbReference>
<dbReference type="CDD" id="cd01837">
    <property type="entry name" value="SGNH_plant_lipase_like"/>
    <property type="match status" value="1"/>
</dbReference>
<dbReference type="ExpressionAtlas" id="A0A194YLA5">
    <property type="expression patterns" value="baseline and differential"/>
</dbReference>
<dbReference type="Gene3D" id="3.40.50.1110">
    <property type="entry name" value="SGNH hydrolase"/>
    <property type="match status" value="1"/>
</dbReference>
<accession>A0A194YLA5</accession>
<evidence type="ECO:0000256" key="5">
    <source>
        <dbReference type="SAM" id="SignalP"/>
    </source>
</evidence>
<dbReference type="eggNOG" id="ENOG502QQUR">
    <property type="taxonomic scope" value="Eukaryota"/>
</dbReference>
<evidence type="ECO:0000256" key="4">
    <source>
        <dbReference type="ARBA" id="ARBA00023180"/>
    </source>
</evidence>
<keyword evidence="3" id="KW-0378">Hydrolase</keyword>
<dbReference type="EMBL" id="CM000769">
    <property type="protein sequence ID" value="KXG20727.1"/>
    <property type="molecule type" value="Genomic_DNA"/>
</dbReference>
<evidence type="ECO:0008006" key="8">
    <source>
        <dbReference type="Google" id="ProtNLM"/>
    </source>
</evidence>
<dbReference type="AlphaFoldDB" id="A0A194YLA5"/>
<gene>
    <name evidence="6" type="ORF">SORBI_3010G244100</name>
</gene>
<feature type="chain" id="PRO_5008268917" description="GDSL esterase/lipase" evidence="5">
    <location>
        <begin position="29"/>
        <end position="421"/>
    </location>
</feature>
<dbReference type="OrthoDB" id="1600564at2759"/>
<evidence type="ECO:0000256" key="3">
    <source>
        <dbReference type="ARBA" id="ARBA00022801"/>
    </source>
</evidence>
<comment type="similarity">
    <text evidence="1">Belongs to the 'GDSL' lipolytic enzyme family.</text>
</comment>
<dbReference type="Gramene" id="KXG20727">
    <property type="protein sequence ID" value="KXG20727"/>
    <property type="gene ID" value="SORBI_3010G244100"/>
</dbReference>
<reference evidence="7" key="2">
    <citation type="journal article" date="2018" name="Plant J.">
        <title>The Sorghum bicolor reference genome: improved assembly, gene annotations, a transcriptome atlas, and signatures of genome organization.</title>
        <authorList>
            <person name="McCormick R.F."/>
            <person name="Truong S.K."/>
            <person name="Sreedasyam A."/>
            <person name="Jenkins J."/>
            <person name="Shu S."/>
            <person name="Sims D."/>
            <person name="Kennedy M."/>
            <person name="Amirebrahimi M."/>
            <person name="Weers B.D."/>
            <person name="McKinley B."/>
            <person name="Mattison A."/>
            <person name="Morishige D.T."/>
            <person name="Grimwood J."/>
            <person name="Schmutz J."/>
            <person name="Mullet J.E."/>
        </authorList>
    </citation>
    <scope>NUCLEOTIDE SEQUENCE [LARGE SCALE GENOMIC DNA]</scope>
    <source>
        <strain evidence="7">cv. BTx623</strain>
    </source>
</reference>
<proteinExistence type="inferred from homology"/>
<dbReference type="PANTHER" id="PTHR22835">
    <property type="entry name" value="ZINC FINGER FYVE DOMAIN CONTAINING PROTEIN"/>
    <property type="match status" value="1"/>
</dbReference>
<dbReference type="InterPro" id="IPR001087">
    <property type="entry name" value="GDSL"/>
</dbReference>
<dbReference type="InterPro" id="IPR036514">
    <property type="entry name" value="SGNH_hydro_sf"/>
</dbReference>
<protein>
    <recommendedName>
        <fullName evidence="8">GDSL esterase/lipase</fullName>
    </recommendedName>
</protein>
<dbReference type="FunCoup" id="A0A194YLA5">
    <property type="interactions" value="73"/>
</dbReference>
<feature type="signal peptide" evidence="5">
    <location>
        <begin position="1"/>
        <end position="28"/>
    </location>
</feature>